<feature type="region of interest" description="Disordered" evidence="1">
    <location>
        <begin position="1"/>
        <end position="63"/>
    </location>
</feature>
<sequence>MASTACHSNGKVNGMVAHNNTSRTHHQEPDHEENKSSPLSDNGRRHQHSNSDEEFDSDMLREEQQLARIQFQIRQEVNGEK</sequence>
<organism evidence="2 3">
    <name type="scientific">Pyrenophora tritici-repentis (strain Pt-1C-BFP)</name>
    <name type="common">Wheat tan spot fungus</name>
    <name type="synonym">Drechslera tritici-repentis</name>
    <dbReference type="NCBI Taxonomy" id="426418"/>
    <lineage>
        <taxon>Eukaryota</taxon>
        <taxon>Fungi</taxon>
        <taxon>Dikarya</taxon>
        <taxon>Ascomycota</taxon>
        <taxon>Pezizomycotina</taxon>
        <taxon>Dothideomycetes</taxon>
        <taxon>Pleosporomycetidae</taxon>
        <taxon>Pleosporales</taxon>
        <taxon>Pleosporineae</taxon>
        <taxon>Pleosporaceae</taxon>
        <taxon>Pyrenophora</taxon>
    </lineage>
</organism>
<evidence type="ECO:0000256" key="1">
    <source>
        <dbReference type="SAM" id="MobiDB-lite"/>
    </source>
</evidence>
<name>B2W0C4_PYRTR</name>
<dbReference type="Proteomes" id="UP000001471">
    <property type="component" value="Unassembled WGS sequence"/>
</dbReference>
<feature type="compositionally biased region" description="Polar residues" evidence="1">
    <location>
        <begin position="1"/>
        <end position="11"/>
    </location>
</feature>
<dbReference type="HOGENOM" id="CLU_2694721_0_0_1"/>
<evidence type="ECO:0000313" key="3">
    <source>
        <dbReference type="Proteomes" id="UP000001471"/>
    </source>
</evidence>
<feature type="compositionally biased region" description="Basic and acidic residues" evidence="1">
    <location>
        <begin position="25"/>
        <end position="35"/>
    </location>
</feature>
<proteinExistence type="predicted"/>
<dbReference type="InParanoid" id="B2W0C4"/>
<gene>
    <name evidence="2" type="ORF">PTRG_03909</name>
</gene>
<evidence type="ECO:0000313" key="2">
    <source>
        <dbReference type="EMBL" id="EDU46747.1"/>
    </source>
</evidence>
<reference evidence="3" key="1">
    <citation type="journal article" date="2013" name="G3 (Bethesda)">
        <title>Comparative genomics of a plant-pathogenic fungus, Pyrenophora tritici-repentis, reveals transduplication and the impact of repeat elements on pathogenicity and population divergence.</title>
        <authorList>
            <person name="Manning V.A."/>
            <person name="Pandelova I."/>
            <person name="Dhillon B."/>
            <person name="Wilhelm L.J."/>
            <person name="Goodwin S.B."/>
            <person name="Berlin A.M."/>
            <person name="Figueroa M."/>
            <person name="Freitag M."/>
            <person name="Hane J.K."/>
            <person name="Henrissat B."/>
            <person name="Holman W.H."/>
            <person name="Kodira C.D."/>
            <person name="Martin J."/>
            <person name="Oliver R.P."/>
            <person name="Robbertse B."/>
            <person name="Schackwitz W."/>
            <person name="Schwartz D.C."/>
            <person name="Spatafora J.W."/>
            <person name="Turgeon B.G."/>
            <person name="Yandava C."/>
            <person name="Young S."/>
            <person name="Zhou S."/>
            <person name="Zeng Q."/>
            <person name="Grigoriev I.V."/>
            <person name="Ma L.-J."/>
            <person name="Ciuffetti L.M."/>
        </authorList>
    </citation>
    <scope>NUCLEOTIDE SEQUENCE [LARGE SCALE GENOMIC DNA]</scope>
    <source>
        <strain evidence="3">Pt-1C-BFP</strain>
    </source>
</reference>
<dbReference type="AlphaFoldDB" id="B2W0C4"/>
<accession>B2W0C4</accession>
<protein>
    <submittedName>
        <fullName evidence="2">Uncharacterized protein</fullName>
    </submittedName>
</protein>
<dbReference type="EMBL" id="DS231617">
    <property type="protein sequence ID" value="EDU46747.1"/>
    <property type="molecule type" value="Genomic_DNA"/>
</dbReference>